<keyword evidence="4 10" id="KW-0963">Cytoplasm</keyword>
<evidence type="ECO:0000259" key="12">
    <source>
        <dbReference type="Pfam" id="PF02767"/>
    </source>
</evidence>
<dbReference type="PANTHER" id="PTHR30478">
    <property type="entry name" value="DNA POLYMERASE III SUBUNIT BETA"/>
    <property type="match status" value="1"/>
</dbReference>
<proteinExistence type="inferred from homology"/>
<comment type="function">
    <text evidence="10">Confers DNA tethering and processivity to DNA polymerases and other proteins. Acts as a clamp, forming a ring around DNA (a reaction catalyzed by the clamp-loading complex) which diffuses in an ATP-independent manner freely and bidirectionally along dsDNA. Initially characterized for its ability to contact the catalytic subunit of DNA polymerase III (Pol III), a complex, multichain enzyme responsible for most of the replicative synthesis in bacteria; Pol III exhibits 3'-5' exonuclease proofreading activity. The beta chain is required for initiation of replication as well as for processivity of DNA replication.</text>
</comment>
<evidence type="ECO:0000256" key="3">
    <source>
        <dbReference type="ARBA" id="ARBA00021035"/>
    </source>
</evidence>
<evidence type="ECO:0000256" key="7">
    <source>
        <dbReference type="ARBA" id="ARBA00022705"/>
    </source>
</evidence>
<dbReference type="SUPFAM" id="SSF55979">
    <property type="entry name" value="DNA clamp"/>
    <property type="match status" value="3"/>
</dbReference>
<dbReference type="PIRSF" id="PIRSF000804">
    <property type="entry name" value="DNA_pol_III_b"/>
    <property type="match status" value="1"/>
</dbReference>
<gene>
    <name evidence="14" type="primary">dnaN</name>
    <name evidence="14" type="ORF">ACFP56_16435</name>
</gene>
<protein>
    <recommendedName>
        <fullName evidence="3 10">Beta sliding clamp</fullName>
    </recommendedName>
</protein>
<dbReference type="InterPro" id="IPR022637">
    <property type="entry name" value="DNA_polIII_beta_cen"/>
</dbReference>
<dbReference type="NCBIfam" id="TIGR00663">
    <property type="entry name" value="dnan"/>
    <property type="match status" value="1"/>
</dbReference>
<dbReference type="SMART" id="SM00480">
    <property type="entry name" value="POL3Bc"/>
    <property type="match status" value="1"/>
</dbReference>
<evidence type="ECO:0000259" key="13">
    <source>
        <dbReference type="Pfam" id="PF02768"/>
    </source>
</evidence>
<dbReference type="InterPro" id="IPR022635">
    <property type="entry name" value="DNA_polIII_beta_C"/>
</dbReference>
<evidence type="ECO:0000256" key="5">
    <source>
        <dbReference type="ARBA" id="ARBA00022679"/>
    </source>
</evidence>
<comment type="subcellular location">
    <subcellularLocation>
        <location evidence="1 10">Cytoplasm</location>
    </subcellularLocation>
</comment>
<feature type="domain" description="DNA polymerase III beta sliding clamp N-terminal" evidence="11">
    <location>
        <begin position="1"/>
        <end position="125"/>
    </location>
</feature>
<evidence type="ECO:0000256" key="6">
    <source>
        <dbReference type="ARBA" id="ARBA00022695"/>
    </source>
</evidence>
<keyword evidence="15" id="KW-1185">Reference proteome</keyword>
<reference evidence="15" key="1">
    <citation type="journal article" date="2019" name="Int. J. Syst. Evol. Microbiol.">
        <title>The Global Catalogue of Microorganisms (GCM) 10K type strain sequencing project: providing services to taxonomists for standard genome sequencing and annotation.</title>
        <authorList>
            <consortium name="The Broad Institute Genomics Platform"/>
            <consortium name="The Broad Institute Genome Sequencing Center for Infectious Disease"/>
            <person name="Wu L."/>
            <person name="Ma J."/>
        </authorList>
    </citation>
    <scope>NUCLEOTIDE SEQUENCE [LARGE SCALE GENOMIC DNA]</scope>
    <source>
        <strain evidence="15">PCU 280</strain>
    </source>
</reference>
<feature type="domain" description="DNA polymerase III beta sliding clamp C-terminal" evidence="13">
    <location>
        <begin position="256"/>
        <end position="362"/>
    </location>
</feature>
<comment type="similarity">
    <text evidence="2 10">Belongs to the beta sliding clamp family.</text>
</comment>
<dbReference type="RefSeq" id="WP_379236502.1">
    <property type="nucleotide sequence ID" value="NZ_JBHSTE010000005.1"/>
</dbReference>
<dbReference type="Gene3D" id="3.10.150.10">
    <property type="entry name" value="DNA Polymerase III, subunit A, domain 2"/>
    <property type="match status" value="1"/>
</dbReference>
<keyword evidence="9" id="KW-0238">DNA-binding</keyword>
<dbReference type="Gene3D" id="3.70.10.10">
    <property type="match status" value="1"/>
</dbReference>
<evidence type="ECO:0000256" key="9">
    <source>
        <dbReference type="ARBA" id="ARBA00023125"/>
    </source>
</evidence>
<dbReference type="InterPro" id="IPR001001">
    <property type="entry name" value="DNA_polIII_beta"/>
</dbReference>
<keyword evidence="5 10" id="KW-0808">Transferase</keyword>
<keyword evidence="7 10" id="KW-0235">DNA replication</keyword>
<dbReference type="InterPro" id="IPR022634">
    <property type="entry name" value="DNA_polIII_beta_N"/>
</dbReference>
<comment type="caution">
    <text evidence="14">The sequence shown here is derived from an EMBL/GenBank/DDBJ whole genome shotgun (WGS) entry which is preliminary data.</text>
</comment>
<dbReference type="Pfam" id="PF02768">
    <property type="entry name" value="DNA_pol3_beta_3"/>
    <property type="match status" value="1"/>
</dbReference>
<evidence type="ECO:0000259" key="11">
    <source>
        <dbReference type="Pfam" id="PF00712"/>
    </source>
</evidence>
<dbReference type="Pfam" id="PF00712">
    <property type="entry name" value="DNA_pol3_beta"/>
    <property type="match status" value="1"/>
</dbReference>
<dbReference type="Proteomes" id="UP001596233">
    <property type="component" value="Unassembled WGS sequence"/>
</dbReference>
<comment type="subunit">
    <text evidence="10">Forms a ring-shaped head-to-tail homodimer around DNA.</text>
</comment>
<keyword evidence="8 10" id="KW-0239">DNA-directed DNA polymerase</keyword>
<dbReference type="Pfam" id="PF02767">
    <property type="entry name" value="DNA_pol3_beta_2"/>
    <property type="match status" value="1"/>
</dbReference>
<dbReference type="CDD" id="cd00140">
    <property type="entry name" value="beta_clamp"/>
    <property type="match status" value="1"/>
</dbReference>
<evidence type="ECO:0000256" key="8">
    <source>
        <dbReference type="ARBA" id="ARBA00022932"/>
    </source>
</evidence>
<feature type="domain" description="DNA polymerase III beta sliding clamp central" evidence="12">
    <location>
        <begin position="138"/>
        <end position="252"/>
    </location>
</feature>
<dbReference type="EMBL" id="JBHSTE010000005">
    <property type="protein sequence ID" value="MFC6334218.1"/>
    <property type="molecule type" value="Genomic_DNA"/>
</dbReference>
<evidence type="ECO:0000256" key="2">
    <source>
        <dbReference type="ARBA" id="ARBA00010752"/>
    </source>
</evidence>
<keyword evidence="6 10" id="KW-0548">Nucleotidyltransferase</keyword>
<dbReference type="InterPro" id="IPR046938">
    <property type="entry name" value="DNA_clamp_sf"/>
</dbReference>
<evidence type="ECO:0000313" key="14">
    <source>
        <dbReference type="EMBL" id="MFC6334218.1"/>
    </source>
</evidence>
<organism evidence="14 15">
    <name type="scientific">Paenibacillus septentrionalis</name>
    <dbReference type="NCBI Taxonomy" id="429342"/>
    <lineage>
        <taxon>Bacteria</taxon>
        <taxon>Bacillati</taxon>
        <taxon>Bacillota</taxon>
        <taxon>Bacilli</taxon>
        <taxon>Bacillales</taxon>
        <taxon>Paenibacillaceae</taxon>
        <taxon>Paenibacillus</taxon>
    </lineage>
</organism>
<sequence>MLIEVQKDVLMRSLQHVIKAVALNGPAPILQGIHIQAASDRVIFTASNTSMTIQSEIQQSSATLNIKRKGTIVIPSRYFFEVIRKLRDGVIVLELETEEKLMLTIRSGHSNIRLCGMAPTEFPYIKREEEERYSNRLQLNHTLFKATIKQVAVMAATSENRPVLTGVSFECNDNHINIMATDGVRLASRTLHIASSSHTNFKVIVPAKNLLELAKLLGDEYKAIEMAICNNRVKFIANGLKVESALIEGTFPSINNVVPRSYLCEILVDRECFLAAVDCVTVLAGDYIIRLAAESAQLKLLSRTREIGDVEHAVPLLEMRGEQFSISVNGKFLSDMLRNRECTSIRIRYAGQTSPIVILPNDSLKSTFFLLTPVRTQYEYNKSK</sequence>
<evidence type="ECO:0000313" key="15">
    <source>
        <dbReference type="Proteomes" id="UP001596233"/>
    </source>
</evidence>
<dbReference type="PANTHER" id="PTHR30478:SF0">
    <property type="entry name" value="BETA SLIDING CLAMP"/>
    <property type="match status" value="1"/>
</dbReference>
<evidence type="ECO:0000256" key="10">
    <source>
        <dbReference type="PIRNR" id="PIRNR000804"/>
    </source>
</evidence>
<dbReference type="GO" id="GO:0003887">
    <property type="term" value="F:DNA-directed DNA polymerase activity"/>
    <property type="evidence" value="ECO:0007669"/>
    <property type="project" value="UniProtKB-EC"/>
</dbReference>
<name>A0ABW1V8C5_9BACL</name>
<evidence type="ECO:0000256" key="1">
    <source>
        <dbReference type="ARBA" id="ARBA00004496"/>
    </source>
</evidence>
<accession>A0ABW1V8C5</accession>
<evidence type="ECO:0000256" key="4">
    <source>
        <dbReference type="ARBA" id="ARBA00022490"/>
    </source>
</evidence>